<dbReference type="EMBL" id="MU863650">
    <property type="protein sequence ID" value="KAK4099311.1"/>
    <property type="molecule type" value="Genomic_DNA"/>
</dbReference>
<dbReference type="PANTHER" id="PTHR12975">
    <property type="entry name" value="TRANSPORT PROTEIN TRAPP"/>
    <property type="match status" value="1"/>
</dbReference>
<keyword evidence="3" id="KW-1185">Reference proteome</keyword>
<dbReference type="InterPro" id="IPR024420">
    <property type="entry name" value="TRAPP_III_complex_Trs85"/>
</dbReference>
<dbReference type="Proteomes" id="UP001305647">
    <property type="component" value="Unassembled WGS sequence"/>
</dbReference>
<protein>
    <recommendedName>
        <fullName evidence="4">Transport protein particle subunit trs85-2</fullName>
    </recommendedName>
</protein>
<reference evidence="2" key="2">
    <citation type="submission" date="2023-05" db="EMBL/GenBank/DDBJ databases">
        <authorList>
            <consortium name="Lawrence Berkeley National Laboratory"/>
            <person name="Steindorff A."/>
            <person name="Hensen N."/>
            <person name="Bonometti L."/>
            <person name="Westerberg I."/>
            <person name="Brannstrom I.O."/>
            <person name="Guillou S."/>
            <person name="Cros-Aarteil S."/>
            <person name="Calhoun S."/>
            <person name="Haridas S."/>
            <person name="Kuo A."/>
            <person name="Mondo S."/>
            <person name="Pangilinan J."/>
            <person name="Riley R."/>
            <person name="Labutti K."/>
            <person name="Andreopoulos B."/>
            <person name="Lipzen A."/>
            <person name="Chen C."/>
            <person name="Yanf M."/>
            <person name="Daum C."/>
            <person name="Ng V."/>
            <person name="Clum A."/>
            <person name="Ohm R."/>
            <person name="Martin F."/>
            <person name="Silar P."/>
            <person name="Natvig D."/>
            <person name="Lalanne C."/>
            <person name="Gautier V."/>
            <person name="Ament-Velasquez S.L."/>
            <person name="Kruys A."/>
            <person name="Hutchinson M.I."/>
            <person name="Powell A.J."/>
            <person name="Barry K."/>
            <person name="Miller A.N."/>
            <person name="Grigoriev I.V."/>
            <person name="Debuchy R."/>
            <person name="Gladieux P."/>
            <person name="Thoren M.H."/>
            <person name="Johannesson H."/>
        </authorList>
    </citation>
    <scope>NUCLEOTIDE SEQUENCE</scope>
    <source>
        <strain evidence="2">CBS 757.83</strain>
    </source>
</reference>
<evidence type="ECO:0008006" key="4">
    <source>
        <dbReference type="Google" id="ProtNLM"/>
    </source>
</evidence>
<comment type="caution">
    <text evidence="2">The sequence shown here is derived from an EMBL/GenBank/DDBJ whole genome shotgun (WGS) entry which is preliminary data.</text>
</comment>
<evidence type="ECO:0000313" key="3">
    <source>
        <dbReference type="Proteomes" id="UP001305647"/>
    </source>
</evidence>
<feature type="region of interest" description="Disordered" evidence="1">
    <location>
        <begin position="645"/>
        <end position="717"/>
    </location>
</feature>
<reference evidence="2" key="1">
    <citation type="journal article" date="2023" name="Mol. Phylogenet. Evol.">
        <title>Genome-scale phylogeny and comparative genomics of the fungal order Sordariales.</title>
        <authorList>
            <person name="Hensen N."/>
            <person name="Bonometti L."/>
            <person name="Westerberg I."/>
            <person name="Brannstrom I.O."/>
            <person name="Guillou S."/>
            <person name="Cros-Aarteil S."/>
            <person name="Calhoun S."/>
            <person name="Haridas S."/>
            <person name="Kuo A."/>
            <person name="Mondo S."/>
            <person name="Pangilinan J."/>
            <person name="Riley R."/>
            <person name="LaButti K."/>
            <person name="Andreopoulos B."/>
            <person name="Lipzen A."/>
            <person name="Chen C."/>
            <person name="Yan M."/>
            <person name="Daum C."/>
            <person name="Ng V."/>
            <person name="Clum A."/>
            <person name="Steindorff A."/>
            <person name="Ohm R.A."/>
            <person name="Martin F."/>
            <person name="Silar P."/>
            <person name="Natvig D.O."/>
            <person name="Lalanne C."/>
            <person name="Gautier V."/>
            <person name="Ament-Velasquez S.L."/>
            <person name="Kruys A."/>
            <person name="Hutchinson M.I."/>
            <person name="Powell A.J."/>
            <person name="Barry K."/>
            <person name="Miller A.N."/>
            <person name="Grigoriev I.V."/>
            <person name="Debuchy R."/>
            <person name="Gladieux P."/>
            <person name="Hiltunen Thoren M."/>
            <person name="Johannesson H."/>
        </authorList>
    </citation>
    <scope>NUCLEOTIDE SEQUENCE</scope>
    <source>
        <strain evidence="2">CBS 757.83</strain>
    </source>
</reference>
<evidence type="ECO:0000256" key="1">
    <source>
        <dbReference type="SAM" id="MobiDB-lite"/>
    </source>
</evidence>
<dbReference type="AlphaFoldDB" id="A0AAN6T023"/>
<gene>
    <name evidence="2" type="ORF">N658DRAFT_560423</name>
</gene>
<dbReference type="PANTHER" id="PTHR12975:SF6">
    <property type="entry name" value="TRAFFICKING PROTEIN PARTICLE COMPLEX SUBUNIT 8"/>
    <property type="match status" value="1"/>
</dbReference>
<dbReference type="Pfam" id="PF12739">
    <property type="entry name" value="TRAPPC-Trs85"/>
    <property type="match status" value="1"/>
</dbReference>
<proteinExistence type="predicted"/>
<feature type="compositionally biased region" description="Basic and acidic residues" evidence="1">
    <location>
        <begin position="648"/>
        <end position="659"/>
    </location>
</feature>
<feature type="region of interest" description="Disordered" evidence="1">
    <location>
        <begin position="1"/>
        <end position="43"/>
    </location>
</feature>
<accession>A0AAN6T023</accession>
<dbReference type="GO" id="GO:1990072">
    <property type="term" value="C:TRAPPIII protein complex"/>
    <property type="evidence" value="ECO:0007669"/>
    <property type="project" value="TreeGrafter"/>
</dbReference>
<feature type="compositionally biased region" description="Pro residues" evidence="1">
    <location>
        <begin position="1"/>
        <end position="11"/>
    </location>
</feature>
<name>A0AAN6T023_9PEZI</name>
<sequence>MTSSTPPPPPTTTTATGSAFLSGGGLRQTQTQQQTQSLLDTDAADDPSDPLCLLLRSLVPHVAIHASDDADALVRDKGFAAGLWELLRPFGERVQGKVTVRDSNGAAKAWEDFAVRFVRFGEAVEVPEGEKGGVVGNGNGNGNGLGEGQKEEVIGTVEKVVERHLRFAEEAYGGAGAHSKEEDVDFLDAVDATSPYYALYLRRLLSGIPLACHETFAHPVACVMAISSRNTAPIEALQRLYRETSQGERRLPPWVDQDYLRYYILVHDEENGDIAKSMALFEQMKRNFGLHCHLLRLRSTQSAETDDDSIPLPRSDWMTAAEEMADIEESDTREDFEDPTRYIFESDATAIRTFVREMVTQSVVPTMERNVSVWNDQVASRRRGISGRFMSLSKRFTFGSSGRSSSSTGSSSSSNYDALGFYRADSPEAIMRRLADFAFMLRDWKLAMSTYELLRGDFQNDKAWKYHASANEMAALALLIMPPNMSSKTRIETISQMIEQAFYSYHTRCDSLYGATRCTLLALELLRLRGGAGTDEAVRWGIMMLESRLMGTVGDALLRERMAVCYASKQGAGSQVWGSRRRKSALWSVLGAEAWVAQAKYVQAQKCLRAARGMYARLPGECGVQKFAVASDFLAHLNDQVKAGLRADTGRGGEPRGEEGQDEAETDEESETLGNRRSRRTSLIAPVGVGGGLETAPLNDTERARLAGDNGSDDGFG</sequence>
<feature type="compositionally biased region" description="Acidic residues" evidence="1">
    <location>
        <begin position="660"/>
        <end position="671"/>
    </location>
</feature>
<evidence type="ECO:0000313" key="2">
    <source>
        <dbReference type="EMBL" id="KAK4099311.1"/>
    </source>
</evidence>
<organism evidence="2 3">
    <name type="scientific">Parathielavia hyrcaniae</name>
    <dbReference type="NCBI Taxonomy" id="113614"/>
    <lineage>
        <taxon>Eukaryota</taxon>
        <taxon>Fungi</taxon>
        <taxon>Dikarya</taxon>
        <taxon>Ascomycota</taxon>
        <taxon>Pezizomycotina</taxon>
        <taxon>Sordariomycetes</taxon>
        <taxon>Sordariomycetidae</taxon>
        <taxon>Sordariales</taxon>
        <taxon>Chaetomiaceae</taxon>
        <taxon>Parathielavia</taxon>
    </lineage>
</organism>